<dbReference type="Pfam" id="PF00561">
    <property type="entry name" value="Abhydrolase_1"/>
    <property type="match status" value="1"/>
</dbReference>
<dbReference type="Proteomes" id="UP000754750">
    <property type="component" value="Unassembled WGS sequence"/>
</dbReference>
<evidence type="ECO:0000313" key="2">
    <source>
        <dbReference type="EMBL" id="MBE6832472.1"/>
    </source>
</evidence>
<dbReference type="Gene3D" id="3.40.50.1820">
    <property type="entry name" value="alpha/beta hydrolase"/>
    <property type="match status" value="1"/>
</dbReference>
<comment type="caution">
    <text evidence="2">The sequence shown here is derived from an EMBL/GenBank/DDBJ whole genome shotgun (WGS) entry which is preliminary data.</text>
</comment>
<protein>
    <submittedName>
        <fullName evidence="2">Alpha/beta hydrolase</fullName>
    </submittedName>
</protein>
<dbReference type="AlphaFoldDB" id="A0A928Q470"/>
<keyword evidence="2" id="KW-0378">Hydrolase</keyword>
<evidence type="ECO:0000313" key="3">
    <source>
        <dbReference type="Proteomes" id="UP000754750"/>
    </source>
</evidence>
<evidence type="ECO:0000259" key="1">
    <source>
        <dbReference type="Pfam" id="PF00561"/>
    </source>
</evidence>
<dbReference type="GO" id="GO:0016787">
    <property type="term" value="F:hydrolase activity"/>
    <property type="evidence" value="ECO:0007669"/>
    <property type="project" value="UniProtKB-KW"/>
</dbReference>
<dbReference type="SUPFAM" id="SSF53474">
    <property type="entry name" value="alpha/beta-Hydrolases"/>
    <property type="match status" value="1"/>
</dbReference>
<gene>
    <name evidence="2" type="ORF">E7512_02635</name>
</gene>
<dbReference type="InterPro" id="IPR000073">
    <property type="entry name" value="AB_hydrolase_1"/>
</dbReference>
<reference evidence="2" key="1">
    <citation type="submission" date="2019-04" db="EMBL/GenBank/DDBJ databases">
        <title>Evolution of Biomass-Degrading Anaerobic Consortia Revealed by Metagenomics.</title>
        <authorList>
            <person name="Peng X."/>
        </authorList>
    </citation>
    <scope>NUCLEOTIDE SEQUENCE</scope>
    <source>
        <strain evidence="2">SIG551</strain>
    </source>
</reference>
<sequence>MKFYEFGNRNNPTLLLLPGTCSHWKNNFGHVIELLQGSFLVVCVSYDGFDETEHTIFPDMITETEKIESFLNKRFLGKIHAAYGCSLGGSFVGLLLQRNRIHMDHGILGSSDLDQEDGYAAKIQAKLLSSFLYRTLQKNRLNPLITRLLKKKTSPHYLDCFMRMILGSGGQNMSFVEKASIENQFYSDLVTRLYDGIEVSHTTVHCLYAAKMGPQYLERYHQHFIHPDIIEHNLKHEELLACRPQEWTDVIKNCALEKKNCH</sequence>
<name>A0A928Q470_9FIRM</name>
<dbReference type="EMBL" id="SVNY01000001">
    <property type="protein sequence ID" value="MBE6832472.1"/>
    <property type="molecule type" value="Genomic_DNA"/>
</dbReference>
<dbReference type="InterPro" id="IPR029058">
    <property type="entry name" value="AB_hydrolase_fold"/>
</dbReference>
<feature type="domain" description="AB hydrolase-1" evidence="1">
    <location>
        <begin position="12"/>
        <end position="146"/>
    </location>
</feature>
<dbReference type="RefSeq" id="WP_326839912.1">
    <property type="nucleotide sequence ID" value="NZ_SVNY01000001.1"/>
</dbReference>
<accession>A0A928Q470</accession>
<organism evidence="2 3">
    <name type="scientific">Faecalispora sporosphaeroides</name>
    <dbReference type="NCBI Taxonomy" id="1549"/>
    <lineage>
        <taxon>Bacteria</taxon>
        <taxon>Bacillati</taxon>
        <taxon>Bacillota</taxon>
        <taxon>Clostridia</taxon>
        <taxon>Eubacteriales</taxon>
        <taxon>Oscillospiraceae</taxon>
        <taxon>Faecalispora</taxon>
    </lineage>
</organism>
<proteinExistence type="predicted"/>